<dbReference type="EMBL" id="FXXQ01000007">
    <property type="protein sequence ID" value="SMX24243.1"/>
    <property type="molecule type" value="Genomic_DNA"/>
</dbReference>
<dbReference type="InterPro" id="IPR013969">
    <property type="entry name" value="Oligosacch_biosynth_Alg14"/>
</dbReference>
<keyword evidence="2 6" id="KW-0812">Transmembrane</keyword>
<evidence type="ECO:0000256" key="1">
    <source>
        <dbReference type="ARBA" id="ARBA00004389"/>
    </source>
</evidence>
<evidence type="ECO:0000313" key="8">
    <source>
        <dbReference type="Proteomes" id="UP000201838"/>
    </source>
</evidence>
<dbReference type="GO" id="GO:0004577">
    <property type="term" value="F:N-acetylglucosaminyldiphosphodolichol N-acetylglucosaminyltransferase activity"/>
    <property type="evidence" value="ECO:0007669"/>
    <property type="project" value="TreeGrafter"/>
</dbReference>
<dbReference type="GO" id="GO:0006488">
    <property type="term" value="P:dolichol-linked oligosaccharide biosynthetic process"/>
    <property type="evidence" value="ECO:0007669"/>
    <property type="project" value="InterPro"/>
</dbReference>
<evidence type="ECO:0000256" key="4">
    <source>
        <dbReference type="ARBA" id="ARBA00022989"/>
    </source>
</evidence>
<evidence type="ECO:0000256" key="5">
    <source>
        <dbReference type="ARBA" id="ARBA00023136"/>
    </source>
</evidence>
<feature type="transmembrane region" description="Helical" evidence="6">
    <location>
        <begin position="83"/>
        <end position="103"/>
    </location>
</feature>
<dbReference type="PANTHER" id="PTHR12154">
    <property type="entry name" value="GLYCOSYL TRANSFERASE-RELATED"/>
    <property type="match status" value="1"/>
</dbReference>
<protein>
    <submittedName>
        <fullName evidence="7">Oligosaccharide biosynthesis protein Alg14 like protein</fullName>
    </submittedName>
</protein>
<organism evidence="7 8">
    <name type="scientific">Boseongicola aestuarii</name>
    <dbReference type="NCBI Taxonomy" id="1470561"/>
    <lineage>
        <taxon>Bacteria</taxon>
        <taxon>Pseudomonadati</taxon>
        <taxon>Pseudomonadota</taxon>
        <taxon>Alphaproteobacteria</taxon>
        <taxon>Rhodobacterales</taxon>
        <taxon>Paracoccaceae</taxon>
        <taxon>Boseongicola</taxon>
    </lineage>
</organism>
<proteinExistence type="predicted"/>
<reference evidence="7 8" key="1">
    <citation type="submission" date="2017-05" db="EMBL/GenBank/DDBJ databases">
        <authorList>
            <person name="Song R."/>
            <person name="Chenine A.L."/>
            <person name="Ruprecht R.M."/>
        </authorList>
    </citation>
    <scope>NUCLEOTIDE SEQUENCE [LARGE SCALE GENOMIC DNA]</scope>
    <source>
        <strain evidence="7 8">CECT 8489</strain>
    </source>
</reference>
<evidence type="ECO:0000313" key="7">
    <source>
        <dbReference type="EMBL" id="SMX24243.1"/>
    </source>
</evidence>
<keyword evidence="8" id="KW-1185">Reference proteome</keyword>
<dbReference type="OrthoDB" id="555447at2"/>
<dbReference type="PANTHER" id="PTHR12154:SF4">
    <property type="entry name" value="UDP-N-ACETYLGLUCOSAMINE TRANSFERASE SUBUNIT ALG14 HOMOLOG"/>
    <property type="match status" value="1"/>
</dbReference>
<keyword evidence="3" id="KW-0256">Endoplasmic reticulum</keyword>
<name>A0A238J1P0_9RHOB</name>
<dbReference type="Gene3D" id="3.40.50.2000">
    <property type="entry name" value="Glycogen Phosphorylase B"/>
    <property type="match status" value="1"/>
</dbReference>
<evidence type="ECO:0000256" key="2">
    <source>
        <dbReference type="ARBA" id="ARBA00022692"/>
    </source>
</evidence>
<evidence type="ECO:0000256" key="6">
    <source>
        <dbReference type="SAM" id="Phobius"/>
    </source>
</evidence>
<dbReference type="AlphaFoldDB" id="A0A238J1P0"/>
<dbReference type="Proteomes" id="UP000201838">
    <property type="component" value="Unassembled WGS sequence"/>
</dbReference>
<keyword evidence="4 6" id="KW-1133">Transmembrane helix</keyword>
<feature type="transmembrane region" description="Helical" evidence="6">
    <location>
        <begin position="60"/>
        <end position="77"/>
    </location>
</feature>
<dbReference type="Pfam" id="PF08660">
    <property type="entry name" value="Alg14"/>
    <property type="match status" value="1"/>
</dbReference>
<dbReference type="RefSeq" id="WP_093974196.1">
    <property type="nucleotide sequence ID" value="NZ_FXXQ01000007.1"/>
</dbReference>
<comment type="subcellular location">
    <subcellularLocation>
        <location evidence="1">Endoplasmic reticulum membrane</location>
        <topology evidence="1">Single-pass membrane protein</topology>
    </subcellularLocation>
</comment>
<gene>
    <name evidence="7" type="ORF">BOA8489_02366</name>
</gene>
<sequence length="152" mass="16509">MTKRSKRILAVASGGGHWVQLLRLRPAFEGFEVTYVSRDPSSSQDVPDARYFTIGDASRSQKLAFLVVILQAFWILLRTRPAIIITTGAAPGLVTLALGKTLFGAKTIWIDSIANVEKLSGSGGLAAKFADLRLTQWPDLADDSVEHWGAVL</sequence>
<keyword evidence="5 6" id="KW-0472">Membrane</keyword>
<accession>A0A238J1P0</accession>
<evidence type="ECO:0000256" key="3">
    <source>
        <dbReference type="ARBA" id="ARBA00022824"/>
    </source>
</evidence>